<comment type="subcellular location">
    <subcellularLocation>
        <location evidence="2">Chromosome</location>
        <location evidence="2">Centromere</location>
    </subcellularLocation>
    <subcellularLocation>
        <location evidence="1">Nucleus</location>
    </subcellularLocation>
</comment>
<dbReference type="GO" id="GO:0000775">
    <property type="term" value="C:chromosome, centromeric region"/>
    <property type="evidence" value="ECO:0007669"/>
    <property type="project" value="UniProtKB-SubCell"/>
</dbReference>
<comment type="similarity">
    <text evidence="3">Belongs to the CENP-Q/OKP1 family.</text>
</comment>
<keyword evidence="11" id="KW-1185">Reference proteome</keyword>
<dbReference type="OrthoDB" id="8927710at2759"/>
<dbReference type="Pfam" id="PF13094">
    <property type="entry name" value="CENP-Q"/>
    <property type="match status" value="1"/>
</dbReference>
<dbReference type="Proteomes" id="UP000319801">
    <property type="component" value="Unassembled WGS sequence"/>
</dbReference>
<dbReference type="EMBL" id="VCAZ01000004">
    <property type="protein sequence ID" value="TSK17811.1"/>
    <property type="molecule type" value="Genomic_DNA"/>
</dbReference>
<dbReference type="GO" id="GO:0005634">
    <property type="term" value="C:nucleus"/>
    <property type="evidence" value="ECO:0007669"/>
    <property type="project" value="UniProtKB-SubCell"/>
</dbReference>
<dbReference type="PANTHER" id="PTHR31345">
    <property type="entry name" value="CENTROMERE PROTEIN Q"/>
    <property type="match status" value="1"/>
</dbReference>
<dbReference type="AlphaFoldDB" id="A0A556TKE1"/>
<evidence type="ECO:0000313" key="10">
    <source>
        <dbReference type="EMBL" id="TSK17811.1"/>
    </source>
</evidence>
<accession>A0A556TKE1</accession>
<sequence>MKPARGSSRASTQRPKSAGGEKKNSQQVKLINELFLCFSGHDSAPAHLRKVKGQEKWKPLDKPSIKVLDNMLSLSILSVLTMKSKEKEESQKHLNFLKDKFLAECSRLPVPPQKHGNIMQLSQQFHTENQKVKDGKKRLEALEWCMIVLKKSSQEVVSQLEQLQVKMDRLQHECKTMKEKLEKEELNAPQFIQLTEQAVLHLPALACCPENEPTLQEAIMKVVPDPKAVLKTLQERRVSRDVKAFLQLAHKQTDHL</sequence>
<evidence type="ECO:0000256" key="5">
    <source>
        <dbReference type="ARBA" id="ARBA00022454"/>
    </source>
</evidence>
<organism evidence="10 11">
    <name type="scientific">Bagarius yarrelli</name>
    <name type="common">Goonch</name>
    <name type="synonym">Bagrus yarrelli</name>
    <dbReference type="NCBI Taxonomy" id="175774"/>
    <lineage>
        <taxon>Eukaryota</taxon>
        <taxon>Metazoa</taxon>
        <taxon>Chordata</taxon>
        <taxon>Craniata</taxon>
        <taxon>Vertebrata</taxon>
        <taxon>Euteleostomi</taxon>
        <taxon>Actinopterygii</taxon>
        <taxon>Neopterygii</taxon>
        <taxon>Teleostei</taxon>
        <taxon>Ostariophysi</taxon>
        <taxon>Siluriformes</taxon>
        <taxon>Sisoridae</taxon>
        <taxon>Sisorinae</taxon>
        <taxon>Bagarius</taxon>
    </lineage>
</organism>
<proteinExistence type="inferred from homology"/>
<evidence type="ECO:0000256" key="2">
    <source>
        <dbReference type="ARBA" id="ARBA00004584"/>
    </source>
</evidence>
<feature type="coiled-coil region" evidence="8">
    <location>
        <begin position="153"/>
        <end position="187"/>
    </location>
</feature>
<evidence type="ECO:0000256" key="6">
    <source>
        <dbReference type="ARBA" id="ARBA00023242"/>
    </source>
</evidence>
<keyword evidence="6" id="KW-0539">Nucleus</keyword>
<evidence type="ECO:0000256" key="3">
    <source>
        <dbReference type="ARBA" id="ARBA00008191"/>
    </source>
</evidence>
<evidence type="ECO:0000256" key="8">
    <source>
        <dbReference type="SAM" id="Coils"/>
    </source>
</evidence>
<evidence type="ECO:0000256" key="1">
    <source>
        <dbReference type="ARBA" id="ARBA00004123"/>
    </source>
</evidence>
<evidence type="ECO:0000256" key="4">
    <source>
        <dbReference type="ARBA" id="ARBA00016397"/>
    </source>
</evidence>
<evidence type="ECO:0000313" key="11">
    <source>
        <dbReference type="Proteomes" id="UP000319801"/>
    </source>
</evidence>
<keyword evidence="8" id="KW-0175">Coiled coil</keyword>
<evidence type="ECO:0000256" key="7">
    <source>
        <dbReference type="ARBA" id="ARBA00023328"/>
    </source>
</evidence>
<comment type="caution">
    <text evidence="10">The sequence shown here is derived from an EMBL/GenBank/DDBJ whole genome shotgun (WGS) entry which is preliminary data.</text>
</comment>
<name>A0A556TKE1_BAGYA</name>
<keyword evidence="7" id="KW-0137">Centromere</keyword>
<evidence type="ECO:0000256" key="9">
    <source>
        <dbReference type="SAM" id="MobiDB-lite"/>
    </source>
</evidence>
<keyword evidence="5" id="KW-0158">Chromosome</keyword>
<dbReference type="PANTHER" id="PTHR31345:SF3">
    <property type="entry name" value="CENTROMERE PROTEIN Q"/>
    <property type="match status" value="1"/>
</dbReference>
<dbReference type="InterPro" id="IPR025212">
    <property type="entry name" value="CAD_CENP-Q"/>
</dbReference>
<protein>
    <recommendedName>
        <fullName evidence="4">Centromere protein Q</fullName>
    </recommendedName>
</protein>
<reference evidence="10 11" key="1">
    <citation type="journal article" date="2019" name="Genome Biol. Evol.">
        <title>Whole-Genome Sequencing of the Giant Devil Catfish, Bagarius yarrelli.</title>
        <authorList>
            <person name="Jiang W."/>
            <person name="Lv Y."/>
            <person name="Cheng L."/>
            <person name="Yang K."/>
            <person name="Chao B."/>
            <person name="Wang X."/>
            <person name="Li Y."/>
            <person name="Pan X."/>
            <person name="You X."/>
            <person name="Zhang Y."/>
            <person name="Yang J."/>
            <person name="Li J."/>
            <person name="Zhang X."/>
            <person name="Liu S."/>
            <person name="Sun C."/>
            <person name="Yang J."/>
            <person name="Shi Q."/>
        </authorList>
    </citation>
    <scope>NUCLEOTIDE SEQUENCE [LARGE SCALE GENOMIC DNA]</scope>
    <source>
        <strain evidence="10">JWS20170419001</strain>
        <tissue evidence="10">Muscle</tissue>
    </source>
</reference>
<gene>
    <name evidence="10" type="ORF">Baya_1191</name>
</gene>
<feature type="region of interest" description="Disordered" evidence="9">
    <location>
        <begin position="1"/>
        <end position="26"/>
    </location>
</feature>